<dbReference type="InterPro" id="IPR044925">
    <property type="entry name" value="His-Me_finger_sf"/>
</dbReference>
<keyword evidence="2" id="KW-0378">Hydrolase</keyword>
<keyword evidence="2" id="KW-0540">Nuclease</keyword>
<dbReference type="GO" id="GO:0004519">
    <property type="term" value="F:endonuclease activity"/>
    <property type="evidence" value="ECO:0007669"/>
    <property type="project" value="UniProtKB-KW"/>
</dbReference>
<name>A0AAV1MDU4_9CAUD</name>
<dbReference type="Proteomes" id="UP001497510">
    <property type="component" value="Chromosome"/>
</dbReference>
<sequence length="132" mass="15106">MMKSLHDRLYSKLSPNGDCMEYTGYLSNGYGILKVDGKNCKAHRVSYELAYGPFDKSLVVRHKCDNAKCCNPEHLELGTQLDNVDDMLTRKRNYRKLSDNDIITIKDSKESTSVLAETYGVTPRRILQLRNN</sequence>
<dbReference type="InterPro" id="IPR044930">
    <property type="entry name" value="Homing_endonuclease_His-Me"/>
</dbReference>
<keyword evidence="3" id="KW-1185">Reference proteome</keyword>
<dbReference type="Gene3D" id="3.90.75.10">
    <property type="entry name" value="Homing Intron 3 (I-ppo) Encoded Endonuclease, Chain A"/>
    <property type="match status" value="1"/>
</dbReference>
<organism evidence="2 3">
    <name type="scientific">Klebsiella phage vB_Kpn_K12P1.1</name>
    <dbReference type="NCBI Taxonomy" id="3071627"/>
    <lineage>
        <taxon>Viruses</taxon>
        <taxon>Duplodnaviria</taxon>
        <taxon>Heunggongvirae</taxon>
        <taxon>Uroviricota</taxon>
        <taxon>Caudoviricetes</taxon>
        <taxon>Autographivirales</taxon>
        <taxon>Autotranscriptaviridae</taxon>
        <taxon>Studiervirinae</taxon>
        <taxon>Apdecimavirus</taxon>
        <taxon>Apdecimavirus K12P11</taxon>
    </lineage>
</organism>
<evidence type="ECO:0000313" key="3">
    <source>
        <dbReference type="Proteomes" id="UP001497510"/>
    </source>
</evidence>
<accession>A0AAV1MDU4</accession>
<gene>
    <name evidence="2" type="ORF">K12P11_LOCUS4</name>
</gene>
<keyword evidence="2" id="KW-0255">Endonuclease</keyword>
<dbReference type="Pfam" id="PF13392">
    <property type="entry name" value="HNH_3"/>
    <property type="match status" value="1"/>
</dbReference>
<dbReference type="InterPro" id="IPR003615">
    <property type="entry name" value="HNH_nuc"/>
</dbReference>
<reference evidence="2 3" key="1">
    <citation type="submission" date="2023-10" db="EMBL/GenBank/DDBJ databases">
        <authorList>
            <person name="Robby Concha-Eloko"/>
            <person name="Pilar Barberan- Martinez"/>
            <person name="Rafael Sanjuan"/>
            <person name="Pilar Domingo-Calap"/>
        </authorList>
    </citation>
    <scope>NUCLEOTIDE SEQUENCE [LARGE SCALE GENOMIC DNA]</scope>
</reference>
<proteinExistence type="predicted"/>
<dbReference type="SUPFAM" id="SSF54060">
    <property type="entry name" value="His-Me finger endonucleases"/>
    <property type="match status" value="1"/>
</dbReference>
<evidence type="ECO:0000259" key="1">
    <source>
        <dbReference type="Pfam" id="PF13392"/>
    </source>
</evidence>
<dbReference type="EMBL" id="OY978816">
    <property type="protein sequence ID" value="CAK6596146.1"/>
    <property type="molecule type" value="Genomic_DNA"/>
</dbReference>
<protein>
    <submittedName>
        <fullName evidence="2">HNH endonuclease</fullName>
    </submittedName>
</protein>
<feature type="domain" description="HNH nuclease" evidence="1">
    <location>
        <begin position="41"/>
        <end position="83"/>
    </location>
</feature>
<evidence type="ECO:0000313" key="2">
    <source>
        <dbReference type="EMBL" id="CAK6596146.1"/>
    </source>
</evidence>